<feature type="compositionally biased region" description="Polar residues" evidence="1">
    <location>
        <begin position="1"/>
        <end position="25"/>
    </location>
</feature>
<dbReference type="SUPFAM" id="SSF49363">
    <property type="entry name" value="Purple acid phosphatase, N-terminal domain"/>
    <property type="match status" value="1"/>
</dbReference>
<dbReference type="InterPro" id="IPR015914">
    <property type="entry name" value="PAPs_N"/>
</dbReference>
<proteinExistence type="predicted"/>
<protein>
    <submittedName>
        <fullName evidence="3">Fibronectin type III domain-containing protein</fullName>
    </submittedName>
</protein>
<feature type="region of interest" description="Disordered" evidence="1">
    <location>
        <begin position="1"/>
        <end position="37"/>
    </location>
</feature>
<feature type="non-terminal residue" evidence="3">
    <location>
        <position position="1"/>
    </location>
</feature>
<evidence type="ECO:0000313" key="3">
    <source>
        <dbReference type="EMBL" id="MDT0407282.1"/>
    </source>
</evidence>
<dbReference type="PROSITE" id="PS50853">
    <property type="entry name" value="FN3"/>
    <property type="match status" value="1"/>
</dbReference>
<organism evidence="3 4">
    <name type="scientific">Streptomyces edwardsiae</name>
    <dbReference type="NCBI Taxonomy" id="3075527"/>
    <lineage>
        <taxon>Bacteria</taxon>
        <taxon>Bacillati</taxon>
        <taxon>Actinomycetota</taxon>
        <taxon>Actinomycetes</taxon>
        <taxon>Kitasatosporales</taxon>
        <taxon>Streptomycetaceae</taxon>
        <taxon>Streptomyces</taxon>
    </lineage>
</organism>
<evidence type="ECO:0000313" key="4">
    <source>
        <dbReference type="Proteomes" id="UP001180503"/>
    </source>
</evidence>
<comment type="caution">
    <text evidence="3">The sequence shown here is derived from an EMBL/GenBank/DDBJ whole genome shotgun (WGS) entry which is preliminary data.</text>
</comment>
<gene>
    <name evidence="3" type="ORF">RM528_36190</name>
</gene>
<evidence type="ECO:0000259" key="2">
    <source>
        <dbReference type="PROSITE" id="PS50853"/>
    </source>
</evidence>
<accession>A0ABU2QS70</accession>
<dbReference type="CDD" id="cd00063">
    <property type="entry name" value="FN3"/>
    <property type="match status" value="1"/>
</dbReference>
<dbReference type="Gene3D" id="2.60.40.380">
    <property type="entry name" value="Purple acid phosphatase-like, N-terminal"/>
    <property type="match status" value="1"/>
</dbReference>
<dbReference type="InterPro" id="IPR003961">
    <property type="entry name" value="FN3_dom"/>
</dbReference>
<dbReference type="EMBL" id="JAVRFB010000533">
    <property type="protein sequence ID" value="MDT0407282.1"/>
    <property type="molecule type" value="Genomic_DNA"/>
</dbReference>
<dbReference type="PANTHER" id="PTHR45867">
    <property type="entry name" value="PURPLE ACID PHOSPHATASE"/>
    <property type="match status" value="1"/>
</dbReference>
<feature type="domain" description="Fibronectin type-III" evidence="2">
    <location>
        <begin position="1"/>
        <end position="105"/>
    </location>
</feature>
<name>A0ABU2QS70_9ACTN</name>
<reference evidence="4" key="1">
    <citation type="submission" date="2023-07" db="EMBL/GenBank/DDBJ databases">
        <title>30 novel species of actinomycetes from the DSMZ collection.</title>
        <authorList>
            <person name="Nouioui I."/>
        </authorList>
    </citation>
    <scope>NUCLEOTIDE SEQUENCE [LARGE SCALE GENOMIC DNA]</scope>
    <source>
        <strain evidence="4">DSM 41635</strain>
    </source>
</reference>
<feature type="non-terminal residue" evidence="3">
    <location>
        <position position="138"/>
    </location>
</feature>
<sequence length="138" mass="14865">LTPTATPATSQAVTWRTGSGTTQGEAQYREPGSNSAWRKAKAVTNEELLSGGVPTRTHSAVLENLEPGTKYEYRVGTGSKLSETYVFTSAGRPGDEFTFLYFGDAQNDLKAKWAPVVDQAYKRFPEAIGSVNAGDLVD</sequence>
<dbReference type="Pfam" id="PF16656">
    <property type="entry name" value="Pur_ac_phosph_N"/>
    <property type="match status" value="1"/>
</dbReference>
<dbReference type="RefSeq" id="WP_311711893.1">
    <property type="nucleotide sequence ID" value="NZ_JAVRFB010000533.1"/>
</dbReference>
<dbReference type="InterPro" id="IPR008963">
    <property type="entry name" value="Purple_acid_Pase-like_N"/>
</dbReference>
<dbReference type="Proteomes" id="UP001180503">
    <property type="component" value="Unassembled WGS sequence"/>
</dbReference>
<evidence type="ECO:0000256" key="1">
    <source>
        <dbReference type="SAM" id="MobiDB-lite"/>
    </source>
</evidence>